<reference evidence="1" key="1">
    <citation type="submission" date="2018-10" db="EMBL/GenBank/DDBJ databases">
        <title>Hidden diversity of soil giant viruses.</title>
        <authorList>
            <person name="Schulz F."/>
            <person name="Alteio L."/>
            <person name="Goudeau D."/>
            <person name="Ryan E.M."/>
            <person name="Malmstrom R.R."/>
            <person name="Blanchard J."/>
            <person name="Woyke T."/>
        </authorList>
    </citation>
    <scope>NUCLEOTIDE SEQUENCE</scope>
    <source>
        <strain evidence="1">BAV1</strain>
    </source>
</reference>
<proteinExistence type="predicted"/>
<evidence type="ECO:0000313" key="1">
    <source>
        <dbReference type="EMBL" id="AYV77356.1"/>
    </source>
</evidence>
<name>A0A3G4ZR23_9VIRU</name>
<sequence>MKKDIYALKEIIFHNYKVYVPANPEAITVYVYGPNWYLPKSKSDMDYYPSWGNNPRQLKN</sequence>
<accession>A0A3G4ZR23</accession>
<gene>
    <name evidence="1" type="ORF">Barrevirus42_3</name>
</gene>
<organism evidence="1">
    <name type="scientific">Barrevirus sp</name>
    <dbReference type="NCBI Taxonomy" id="2487763"/>
    <lineage>
        <taxon>Viruses</taxon>
        <taxon>Varidnaviria</taxon>
        <taxon>Bamfordvirae</taxon>
        <taxon>Nucleocytoviricota</taxon>
        <taxon>Megaviricetes</taxon>
        <taxon>Imitervirales</taxon>
        <taxon>Mimiviridae</taxon>
        <taxon>Klosneuvirinae</taxon>
    </lineage>
</organism>
<protein>
    <submittedName>
        <fullName evidence="1">Uncharacterized protein</fullName>
    </submittedName>
</protein>
<dbReference type="EMBL" id="MK072039">
    <property type="protein sequence ID" value="AYV77356.1"/>
    <property type="molecule type" value="Genomic_DNA"/>
</dbReference>